<evidence type="ECO:0000256" key="8">
    <source>
        <dbReference type="RuleBase" id="RU003993"/>
    </source>
</evidence>
<gene>
    <name evidence="11" type="primary">lepB_2</name>
    <name evidence="11" type="ORF">BN961_02977</name>
</gene>
<feature type="domain" description="Peptidase S26" evidence="10">
    <location>
        <begin position="15"/>
        <end position="225"/>
    </location>
</feature>
<dbReference type="InterPro" id="IPR000223">
    <property type="entry name" value="Pept_S26A_signal_pept_1"/>
</dbReference>
<dbReference type="InterPro" id="IPR019758">
    <property type="entry name" value="Pept_S26A_signal_pept_1_CS"/>
</dbReference>
<dbReference type="EMBL" id="CCAZ020000002">
    <property type="protein sequence ID" value="CEG09549.1"/>
    <property type="molecule type" value="Genomic_DNA"/>
</dbReference>
<dbReference type="PRINTS" id="PR00727">
    <property type="entry name" value="LEADERPTASE"/>
</dbReference>
<comment type="catalytic activity">
    <reaction evidence="1 8">
        <text>Cleavage of hydrophobic, N-terminal signal or leader sequences from secreted and periplasmic proteins.</text>
        <dbReference type="EC" id="3.4.21.89"/>
    </reaction>
</comment>
<evidence type="ECO:0000256" key="9">
    <source>
        <dbReference type="RuleBase" id="RU362042"/>
    </source>
</evidence>
<evidence type="ECO:0000256" key="3">
    <source>
        <dbReference type="ARBA" id="ARBA00013208"/>
    </source>
</evidence>
<evidence type="ECO:0000256" key="1">
    <source>
        <dbReference type="ARBA" id="ARBA00000677"/>
    </source>
</evidence>
<sequence length="255" mass="27384">MTTTTTPAKPQRTWTRAISEIAAAFLIVMAGKAALAEPFYVPSASMEPTLLIGDALLASKFPYGYGTASLPMNVSVPTSARLFGKLPERGDVVVFRWPGDTSQAWVKRVIGLPGDRVQMREGRVWLNGQPVPVSADGFGNAENEDGGTLPAARYTETLPGGHSHTFFKLRTHGALDNTDEITVPAGKLFVMGDNRDNSADSRVPVAEGGVGLLPVDNLVGRVDTVLGSWDIAAKHQPIWNWPSGLRLSRTFSSVQ</sequence>
<evidence type="ECO:0000256" key="2">
    <source>
        <dbReference type="ARBA" id="ARBA00009370"/>
    </source>
</evidence>
<dbReference type="SUPFAM" id="SSF51306">
    <property type="entry name" value="LexA/Signal peptidase"/>
    <property type="match status" value="1"/>
</dbReference>
<dbReference type="PROSITE" id="PS00760">
    <property type="entry name" value="SPASE_I_2"/>
    <property type="match status" value="1"/>
</dbReference>
<dbReference type="Gene3D" id="2.10.109.10">
    <property type="entry name" value="Umud Fragment, subunit A"/>
    <property type="match status" value="1"/>
</dbReference>
<comment type="subcellular location">
    <subcellularLocation>
        <location evidence="9">Membrane</location>
        <topology evidence="9">Single-pass type II membrane protein</topology>
    </subcellularLocation>
</comment>
<feature type="active site" evidence="7">
    <location>
        <position position="45"/>
    </location>
</feature>
<evidence type="ECO:0000313" key="12">
    <source>
        <dbReference type="Proteomes" id="UP000035762"/>
    </source>
</evidence>
<evidence type="ECO:0000313" key="11">
    <source>
        <dbReference type="EMBL" id="CEG09549.1"/>
    </source>
</evidence>
<dbReference type="PANTHER" id="PTHR43390">
    <property type="entry name" value="SIGNAL PEPTIDASE I"/>
    <property type="match status" value="1"/>
</dbReference>
<dbReference type="GO" id="GO:0004252">
    <property type="term" value="F:serine-type endopeptidase activity"/>
    <property type="evidence" value="ECO:0007669"/>
    <property type="project" value="InterPro"/>
</dbReference>
<dbReference type="PANTHER" id="PTHR43390:SF1">
    <property type="entry name" value="CHLOROPLAST PROCESSING PEPTIDASE"/>
    <property type="match status" value="1"/>
</dbReference>
<dbReference type="InterPro" id="IPR019533">
    <property type="entry name" value="Peptidase_S26"/>
</dbReference>
<dbReference type="EC" id="3.4.21.89" evidence="3 8"/>
<keyword evidence="12" id="KW-1185">Reference proteome</keyword>
<comment type="similarity">
    <text evidence="2 9">Belongs to the peptidase S26 family.</text>
</comment>
<dbReference type="Proteomes" id="UP000035762">
    <property type="component" value="Unassembled WGS sequence"/>
</dbReference>
<protein>
    <recommendedName>
        <fullName evidence="4 8">Signal peptidase I</fullName>
        <ecNumber evidence="3 8">3.4.21.89</ecNumber>
    </recommendedName>
</protein>
<evidence type="ECO:0000256" key="5">
    <source>
        <dbReference type="ARBA" id="ARBA00022670"/>
    </source>
</evidence>
<feature type="active site" evidence="7">
    <location>
        <position position="107"/>
    </location>
</feature>
<evidence type="ECO:0000256" key="4">
    <source>
        <dbReference type="ARBA" id="ARBA00019232"/>
    </source>
</evidence>
<dbReference type="RefSeq" id="WP_009339655.1">
    <property type="nucleotide sequence ID" value="NZ_CCAZ020000002.1"/>
</dbReference>
<dbReference type="InterPro" id="IPR019756">
    <property type="entry name" value="Pept_S26A_signal_pept_1_Ser-AS"/>
</dbReference>
<accession>A0A090MUQ9</accession>
<dbReference type="AlphaFoldDB" id="A0A090MUQ9"/>
<dbReference type="Pfam" id="PF10502">
    <property type="entry name" value="Peptidase_S26"/>
    <property type="match status" value="1"/>
</dbReference>
<dbReference type="PROSITE" id="PS00761">
    <property type="entry name" value="SPASE_I_3"/>
    <property type="match status" value="1"/>
</dbReference>
<proteinExistence type="inferred from homology"/>
<evidence type="ECO:0000259" key="10">
    <source>
        <dbReference type="Pfam" id="PF10502"/>
    </source>
</evidence>
<keyword evidence="5 8" id="KW-0645">Protease</keyword>
<dbReference type="GO" id="GO:0016020">
    <property type="term" value="C:membrane"/>
    <property type="evidence" value="ECO:0007669"/>
    <property type="project" value="UniProtKB-SubCell"/>
</dbReference>
<name>A0A090MUQ9_AFIFE</name>
<comment type="caution">
    <text evidence="11">The sequence shown here is derived from an EMBL/GenBank/DDBJ whole genome shotgun (WGS) entry which is preliminary data.</text>
</comment>
<dbReference type="InterPro" id="IPR019757">
    <property type="entry name" value="Pept_S26A_signal_pept_1_Lys-AS"/>
</dbReference>
<keyword evidence="6 8" id="KW-0378">Hydrolase</keyword>
<dbReference type="OrthoDB" id="9815782at2"/>
<dbReference type="NCBIfam" id="TIGR02227">
    <property type="entry name" value="sigpep_I_bact"/>
    <property type="match status" value="1"/>
</dbReference>
<evidence type="ECO:0000256" key="6">
    <source>
        <dbReference type="ARBA" id="ARBA00022801"/>
    </source>
</evidence>
<dbReference type="InterPro" id="IPR036286">
    <property type="entry name" value="LexA/Signal_pep-like_sf"/>
</dbReference>
<reference evidence="11 12" key="1">
    <citation type="journal article" date="2014" name="Genome Announc.">
        <title>Genome Sequence of Afipia felis Strain 76713, Isolated in Hospital Water Using an Amoeba Co-Culture Procedure.</title>
        <authorList>
            <person name="Benamar S."/>
            <person name="La Scola B."/>
            <person name="Croce O."/>
        </authorList>
    </citation>
    <scope>NUCLEOTIDE SEQUENCE [LARGE SCALE GENOMIC DNA]</scope>
    <source>
        <strain evidence="11 12">76713</strain>
    </source>
</reference>
<dbReference type="GO" id="GO:0006465">
    <property type="term" value="P:signal peptide processing"/>
    <property type="evidence" value="ECO:0007669"/>
    <property type="project" value="InterPro"/>
</dbReference>
<dbReference type="GO" id="GO:0009003">
    <property type="term" value="F:signal peptidase activity"/>
    <property type="evidence" value="ECO:0007669"/>
    <property type="project" value="UniProtKB-EC"/>
</dbReference>
<dbReference type="CDD" id="cd06530">
    <property type="entry name" value="S26_SPase_I"/>
    <property type="match status" value="1"/>
</dbReference>
<organism evidence="11 12">
    <name type="scientific">Afipia felis</name>
    <name type="common">Cat scratch disease bacillus</name>
    <dbReference type="NCBI Taxonomy" id="1035"/>
    <lineage>
        <taxon>Bacteria</taxon>
        <taxon>Pseudomonadati</taxon>
        <taxon>Pseudomonadota</taxon>
        <taxon>Alphaproteobacteria</taxon>
        <taxon>Hyphomicrobiales</taxon>
        <taxon>Nitrobacteraceae</taxon>
        <taxon>Afipia</taxon>
    </lineage>
</organism>
<evidence type="ECO:0000256" key="7">
    <source>
        <dbReference type="PIRSR" id="PIRSR600223-1"/>
    </source>
</evidence>
<dbReference type="STRING" id="1035.BN961_02977"/>
<dbReference type="PROSITE" id="PS00501">
    <property type="entry name" value="SPASE_I_1"/>
    <property type="match status" value="1"/>
</dbReference>